<feature type="region of interest" description="Disordered" evidence="1">
    <location>
        <begin position="1"/>
        <end position="20"/>
    </location>
</feature>
<comment type="caution">
    <text evidence="2">The sequence shown here is derived from an EMBL/GenBank/DDBJ whole genome shotgun (WGS) entry which is preliminary data.</text>
</comment>
<evidence type="ECO:0000256" key="1">
    <source>
        <dbReference type="SAM" id="MobiDB-lite"/>
    </source>
</evidence>
<organism evidence="2 3">
    <name type="scientific">Electrophorus voltai</name>
    <dbReference type="NCBI Taxonomy" id="2609070"/>
    <lineage>
        <taxon>Eukaryota</taxon>
        <taxon>Metazoa</taxon>
        <taxon>Chordata</taxon>
        <taxon>Craniata</taxon>
        <taxon>Vertebrata</taxon>
        <taxon>Euteleostomi</taxon>
        <taxon>Actinopterygii</taxon>
        <taxon>Neopterygii</taxon>
        <taxon>Teleostei</taxon>
        <taxon>Ostariophysi</taxon>
        <taxon>Gymnotiformes</taxon>
        <taxon>Gymnotoidei</taxon>
        <taxon>Gymnotidae</taxon>
        <taxon>Electrophorus</taxon>
    </lineage>
</organism>
<evidence type="ECO:0000313" key="3">
    <source>
        <dbReference type="Proteomes" id="UP001239994"/>
    </source>
</evidence>
<evidence type="ECO:0008006" key="4">
    <source>
        <dbReference type="Google" id="ProtNLM"/>
    </source>
</evidence>
<dbReference type="EMBL" id="JAROKS010000020">
    <property type="protein sequence ID" value="KAK1791350.1"/>
    <property type="molecule type" value="Genomic_DNA"/>
</dbReference>
<protein>
    <recommendedName>
        <fullName evidence="4">Endonuclease/exonuclease/phosphatase domain-containing protein</fullName>
    </recommendedName>
</protein>
<accession>A0AAD8Z2A3</accession>
<dbReference type="Proteomes" id="UP001239994">
    <property type="component" value="Unassembled WGS sequence"/>
</dbReference>
<sequence length="275" mass="30176">MPLRLWADPSSLTGESTEGKGLKRSCWLHPTALFLVVVVPLGPPQLWLNSLSPPAPPPQMTCLQYLLDAGGLPPHLAFATLVRQLSSEARKLVLILPAQQMPVRAFYPTFPSPLLNFMPLQCLSPPNFLLLSSTTLDHFIDEFNILLSQFPIEGNPLIFLGDVNLPLDKLHSSCILLLLTAFDLTLNYSPPTHKAGNVLDLIFTCTTTTSDIAVTPSRTITFYPSHKATQVLVQSLVISKLDYFATCWSSSKSHQTSTTCPECSSTTGLQSSEFH</sequence>
<dbReference type="AlphaFoldDB" id="A0AAD8Z2A3"/>
<gene>
    <name evidence="2" type="ORF">P4O66_013367</name>
</gene>
<name>A0AAD8Z2A3_9TELE</name>
<keyword evidence="3" id="KW-1185">Reference proteome</keyword>
<feature type="compositionally biased region" description="Low complexity" evidence="1">
    <location>
        <begin position="256"/>
        <end position="267"/>
    </location>
</feature>
<feature type="non-terminal residue" evidence="2">
    <location>
        <position position="275"/>
    </location>
</feature>
<reference evidence="2" key="1">
    <citation type="submission" date="2023-03" db="EMBL/GenBank/DDBJ databases">
        <title>Electrophorus voltai genome.</title>
        <authorList>
            <person name="Bian C."/>
        </authorList>
    </citation>
    <scope>NUCLEOTIDE SEQUENCE</scope>
    <source>
        <strain evidence="2">CB-2022</strain>
        <tissue evidence="2">Muscle</tissue>
    </source>
</reference>
<evidence type="ECO:0000313" key="2">
    <source>
        <dbReference type="EMBL" id="KAK1791350.1"/>
    </source>
</evidence>
<proteinExistence type="predicted"/>
<feature type="region of interest" description="Disordered" evidence="1">
    <location>
        <begin position="252"/>
        <end position="275"/>
    </location>
</feature>